<dbReference type="PANTHER" id="PTHR42891:SF1">
    <property type="entry name" value="D-GLYCERO-BETA-D-MANNO-HEPTOSE-1,7-BISPHOSPHATE 7-PHOSPHATASE"/>
    <property type="match status" value="1"/>
</dbReference>
<dbReference type="NCBIfam" id="TIGR01656">
    <property type="entry name" value="Histidinol-ppas"/>
    <property type="match status" value="1"/>
</dbReference>
<accession>A0A7C4EV68</accession>
<dbReference type="AlphaFoldDB" id="A0A7C4EV68"/>
<name>A0A7C4EV68_9BACT</name>
<dbReference type="GO" id="GO:0016791">
    <property type="term" value="F:phosphatase activity"/>
    <property type="evidence" value="ECO:0007669"/>
    <property type="project" value="InterPro"/>
</dbReference>
<dbReference type="NCBIfam" id="TIGR01662">
    <property type="entry name" value="HAD-SF-IIIA"/>
    <property type="match status" value="1"/>
</dbReference>
<dbReference type="Pfam" id="PF13242">
    <property type="entry name" value="Hydrolase_like"/>
    <property type="match status" value="1"/>
</dbReference>
<protein>
    <recommendedName>
        <fullName evidence="7">D,D-heptose 1,7-bisphosphate phosphatase</fullName>
    </recommendedName>
</protein>
<comment type="caution">
    <text evidence="8">The sequence shown here is derived from an EMBL/GenBank/DDBJ whole genome shotgun (WGS) entry which is preliminary data.</text>
</comment>
<dbReference type="InterPro" id="IPR036412">
    <property type="entry name" value="HAD-like_sf"/>
</dbReference>
<gene>
    <name evidence="8" type="ORF">ENV54_01710</name>
</gene>
<dbReference type="InterPro" id="IPR023214">
    <property type="entry name" value="HAD_sf"/>
</dbReference>
<dbReference type="InterPro" id="IPR004446">
    <property type="entry name" value="Heptose_bisP_phosphatase"/>
</dbReference>
<comment type="subcellular location">
    <subcellularLocation>
        <location evidence="1">Cytoplasm</location>
    </subcellularLocation>
</comment>
<organism evidence="8">
    <name type="scientific">Desulfomonile tiedjei</name>
    <dbReference type="NCBI Taxonomy" id="2358"/>
    <lineage>
        <taxon>Bacteria</taxon>
        <taxon>Pseudomonadati</taxon>
        <taxon>Thermodesulfobacteriota</taxon>
        <taxon>Desulfomonilia</taxon>
        <taxon>Desulfomonilales</taxon>
        <taxon>Desulfomonilaceae</taxon>
        <taxon>Desulfomonile</taxon>
    </lineage>
</organism>
<evidence type="ECO:0000313" key="8">
    <source>
        <dbReference type="EMBL" id="HGH59996.1"/>
    </source>
</evidence>
<reference evidence="8" key="1">
    <citation type="journal article" date="2020" name="mSystems">
        <title>Genome- and Community-Level Interaction Insights into Carbon Utilization and Element Cycling Functions of Hydrothermarchaeota in Hydrothermal Sediment.</title>
        <authorList>
            <person name="Zhou Z."/>
            <person name="Liu Y."/>
            <person name="Xu W."/>
            <person name="Pan J."/>
            <person name="Luo Z.H."/>
            <person name="Li M."/>
        </authorList>
    </citation>
    <scope>NUCLEOTIDE SEQUENCE [LARGE SCALE GENOMIC DNA]</scope>
    <source>
        <strain evidence="8">SpSt-769</strain>
    </source>
</reference>
<evidence type="ECO:0000256" key="6">
    <source>
        <dbReference type="ARBA" id="ARBA00023277"/>
    </source>
</evidence>
<evidence type="ECO:0000256" key="1">
    <source>
        <dbReference type="ARBA" id="ARBA00004496"/>
    </source>
</evidence>
<dbReference type="PANTHER" id="PTHR42891">
    <property type="entry name" value="D-GLYCERO-BETA-D-MANNO-HEPTOSE-1,7-BISPHOSPHATE 7-PHOSPHATASE"/>
    <property type="match status" value="1"/>
</dbReference>
<evidence type="ECO:0000256" key="2">
    <source>
        <dbReference type="ARBA" id="ARBA00005628"/>
    </source>
</evidence>
<keyword evidence="5 8" id="KW-0378">Hydrolase</keyword>
<dbReference type="GO" id="GO:0005737">
    <property type="term" value="C:cytoplasm"/>
    <property type="evidence" value="ECO:0007669"/>
    <property type="project" value="UniProtKB-SubCell"/>
</dbReference>
<dbReference type="EMBL" id="DTGT01000057">
    <property type="protein sequence ID" value="HGH59996.1"/>
    <property type="molecule type" value="Genomic_DNA"/>
</dbReference>
<keyword evidence="6" id="KW-0119">Carbohydrate metabolism</keyword>
<dbReference type="InterPro" id="IPR006543">
    <property type="entry name" value="Histidinol-phos"/>
</dbReference>
<proteinExistence type="inferred from homology"/>
<dbReference type="GO" id="GO:0046872">
    <property type="term" value="F:metal ion binding"/>
    <property type="evidence" value="ECO:0007669"/>
    <property type="project" value="UniProtKB-KW"/>
</dbReference>
<evidence type="ECO:0000256" key="5">
    <source>
        <dbReference type="ARBA" id="ARBA00022801"/>
    </source>
</evidence>
<sequence length="144" mass="15685">MGYLLVVVTNQRGIALGYMDDHDLGRVHERLRERLAAHGVALDGIYYCPHDNDAACDCRKPQSGMLYRASKELGISLGASYMVGDSTKDVEAGRNAGTKTVRISTDHDAQADFTFPTLMDFALFLKNNGRTADADAACIRKAEG</sequence>
<keyword evidence="4" id="KW-0479">Metal-binding</keyword>
<evidence type="ECO:0000256" key="4">
    <source>
        <dbReference type="ARBA" id="ARBA00022723"/>
    </source>
</evidence>
<dbReference type="Gene3D" id="3.40.50.1000">
    <property type="entry name" value="HAD superfamily/HAD-like"/>
    <property type="match status" value="1"/>
</dbReference>
<dbReference type="GO" id="GO:0005975">
    <property type="term" value="P:carbohydrate metabolic process"/>
    <property type="evidence" value="ECO:0007669"/>
    <property type="project" value="InterPro"/>
</dbReference>
<keyword evidence="3" id="KW-0963">Cytoplasm</keyword>
<comment type="similarity">
    <text evidence="2">Belongs to the GmhB family.</text>
</comment>
<dbReference type="SUPFAM" id="SSF56784">
    <property type="entry name" value="HAD-like"/>
    <property type="match status" value="1"/>
</dbReference>
<dbReference type="InterPro" id="IPR006549">
    <property type="entry name" value="HAD-SF_hydro_IIIA"/>
</dbReference>
<evidence type="ECO:0000256" key="3">
    <source>
        <dbReference type="ARBA" id="ARBA00022490"/>
    </source>
</evidence>
<evidence type="ECO:0000256" key="7">
    <source>
        <dbReference type="ARBA" id="ARBA00031828"/>
    </source>
</evidence>